<sequence>RLEAFSIAASTATLERFLNLSPNRRESEKEHCVKIIFEFDGVMQTLFQLNK</sequence>
<keyword evidence="2" id="KW-1185">Reference proteome</keyword>
<dbReference type="AlphaFoldDB" id="A0A811UMT8"/>
<accession>A0A811UMT8</accession>
<dbReference type="Proteomes" id="UP000606786">
    <property type="component" value="Unassembled WGS sequence"/>
</dbReference>
<dbReference type="EMBL" id="CAJHJT010000012">
    <property type="protein sequence ID" value="CAD7000130.1"/>
    <property type="molecule type" value="Genomic_DNA"/>
</dbReference>
<name>A0A811UMT8_CERCA</name>
<gene>
    <name evidence="1" type="ORF">CCAP1982_LOCUS8623</name>
</gene>
<organism evidence="1 2">
    <name type="scientific">Ceratitis capitata</name>
    <name type="common">Mediterranean fruit fly</name>
    <name type="synonym">Tephritis capitata</name>
    <dbReference type="NCBI Taxonomy" id="7213"/>
    <lineage>
        <taxon>Eukaryota</taxon>
        <taxon>Metazoa</taxon>
        <taxon>Ecdysozoa</taxon>
        <taxon>Arthropoda</taxon>
        <taxon>Hexapoda</taxon>
        <taxon>Insecta</taxon>
        <taxon>Pterygota</taxon>
        <taxon>Neoptera</taxon>
        <taxon>Endopterygota</taxon>
        <taxon>Diptera</taxon>
        <taxon>Brachycera</taxon>
        <taxon>Muscomorpha</taxon>
        <taxon>Tephritoidea</taxon>
        <taxon>Tephritidae</taxon>
        <taxon>Ceratitis</taxon>
        <taxon>Ceratitis</taxon>
    </lineage>
</organism>
<feature type="non-terminal residue" evidence="1">
    <location>
        <position position="1"/>
    </location>
</feature>
<comment type="caution">
    <text evidence="1">The sequence shown here is derived from an EMBL/GenBank/DDBJ whole genome shotgun (WGS) entry which is preliminary data.</text>
</comment>
<protein>
    <submittedName>
        <fullName evidence="1">(Mediterranean fruit fly) hypothetical protein</fullName>
    </submittedName>
</protein>
<evidence type="ECO:0000313" key="2">
    <source>
        <dbReference type="Proteomes" id="UP000606786"/>
    </source>
</evidence>
<evidence type="ECO:0000313" key="1">
    <source>
        <dbReference type="EMBL" id="CAD7000130.1"/>
    </source>
</evidence>
<reference evidence="1" key="1">
    <citation type="submission" date="2020-11" db="EMBL/GenBank/DDBJ databases">
        <authorList>
            <person name="Whitehead M."/>
        </authorList>
    </citation>
    <scope>NUCLEOTIDE SEQUENCE</scope>
    <source>
        <strain evidence="1">EGII</strain>
    </source>
</reference>
<proteinExistence type="predicted"/>